<evidence type="ECO:0000313" key="2">
    <source>
        <dbReference type="Proteomes" id="UP001056778"/>
    </source>
</evidence>
<evidence type="ECO:0000313" key="1">
    <source>
        <dbReference type="EMBL" id="KAI4459073.1"/>
    </source>
</evidence>
<proteinExistence type="predicted"/>
<reference evidence="1" key="1">
    <citation type="submission" date="2022-04" db="EMBL/GenBank/DDBJ databases">
        <title>Chromosome-scale genome assembly of Holotrichia oblita Faldermann.</title>
        <authorList>
            <person name="Rongchong L."/>
        </authorList>
    </citation>
    <scope>NUCLEOTIDE SEQUENCE</scope>
    <source>
        <strain evidence="1">81SQS9</strain>
    </source>
</reference>
<protein>
    <submittedName>
        <fullName evidence="1">Proline-serine-threonine phosphatase interacting protein 1</fullName>
    </submittedName>
</protein>
<dbReference type="EMBL" id="CM043020">
    <property type="protein sequence ID" value="KAI4459073.1"/>
    <property type="molecule type" value="Genomic_DNA"/>
</dbReference>
<comment type="caution">
    <text evidence="1">The sequence shown here is derived from an EMBL/GenBank/DDBJ whole genome shotgun (WGS) entry which is preliminary data.</text>
</comment>
<gene>
    <name evidence="1" type="ORF">MML48_6g00018287</name>
</gene>
<sequence length="713" mass="80477">MLAEELSLRLLASALSWPEFYREFSGFLRYSTGFQDQYDNLAAHTIKGIEFLEKYGSFVKDRTLIEFEYASKLRRLVKTYNPKKKDDEDLQFSTHKAFKLLLNEINDLAGQHEVIAENLQANVIKELCVLAKDLREDRKIEKSYDKAYKESEKATENYHKADADLNLSRAEVEKQRSNMSYKRQLCDSAKNDYADQLQRTNDLQRQHYRSGMPDVFRQLQELDEKRIKNMKNFIYSSVDIERKVFPIINKCLDGIERAADVINEKEDTLVVIEKYKSGFHPPDDFPFEELPKSGSETGSTPNINNLQVGSKVKEGSFTVKGTMSGKGIKKRAGIFNIFSSRGVLIQNNDSSISSAFDHHNDQFEVIEPPVMFSNDDIYQNLQNSEEIIPLPPINDDQTLQIIEITEDPKQSMSEQIEDLAQPPPPIVSFENDEPDVILYNAAVSDGKEDFSDLAPNQRLKKLKQRVKELQNKVAQETAARDGLLKMKTVYEANPALGNPMTIEGQLNECSHKLEKMQQELRRYQGYLEDAVRSSSQLTNSNSQTNSPQLVNGSRNHRNSAGSAAEEESLSRSASDSSVTNPTVNHNKQSAPGTPHLNHGCSNSPESGLGTSHTSLPGADSDPDQDQYDYPGTMERVYSNNVYDSDHLPPLGVCKALYPFEVTSEGSIAMTENEELHLIEVDQGDGWTRVRRKGGDSEEGFVPTSYIDVTLFNS</sequence>
<dbReference type="Proteomes" id="UP001056778">
    <property type="component" value="Chromosome 6"/>
</dbReference>
<name>A0ACB9SWX1_HOLOL</name>
<keyword evidence="2" id="KW-1185">Reference proteome</keyword>
<organism evidence="1 2">
    <name type="scientific">Holotrichia oblita</name>
    <name type="common">Chafer beetle</name>
    <dbReference type="NCBI Taxonomy" id="644536"/>
    <lineage>
        <taxon>Eukaryota</taxon>
        <taxon>Metazoa</taxon>
        <taxon>Ecdysozoa</taxon>
        <taxon>Arthropoda</taxon>
        <taxon>Hexapoda</taxon>
        <taxon>Insecta</taxon>
        <taxon>Pterygota</taxon>
        <taxon>Neoptera</taxon>
        <taxon>Endopterygota</taxon>
        <taxon>Coleoptera</taxon>
        <taxon>Polyphaga</taxon>
        <taxon>Scarabaeiformia</taxon>
        <taxon>Scarabaeidae</taxon>
        <taxon>Melolonthinae</taxon>
        <taxon>Holotrichia</taxon>
    </lineage>
</organism>
<accession>A0ACB9SWX1</accession>